<accession>A0A1G5IZS8</accession>
<evidence type="ECO:0000259" key="1">
    <source>
        <dbReference type="Pfam" id="PF14341"/>
    </source>
</evidence>
<dbReference type="STRING" id="419481.SAMN05216233_12346"/>
<dbReference type="Pfam" id="PF14341">
    <property type="entry name" value="PilX_N"/>
    <property type="match status" value="1"/>
</dbReference>
<evidence type="ECO:0000313" key="3">
    <source>
        <dbReference type="Proteomes" id="UP000198870"/>
    </source>
</evidence>
<evidence type="ECO:0000313" key="2">
    <source>
        <dbReference type="EMBL" id="SCY81562.1"/>
    </source>
</evidence>
<dbReference type="InterPro" id="IPR025746">
    <property type="entry name" value="PilX_N_dom"/>
</dbReference>
<name>A0A1G5IZS8_9BACT</name>
<dbReference type="AlphaFoldDB" id="A0A1G5IZS8"/>
<sequence length="170" mass="18511">MRRRYAHGEGEEGSVLLIALVVLFLVALLGVNALTTTQTELKISGNDQSYTRNFYRAESAIKEAALDLEHADDVDPATAGLSWLSDGTDEETRFKPEQDAWQTSGSDTNAAVSTFYTDGKTSFCALRMGVASGSSLEMTSPLKWEYVIYGRSVLSSGKVEMAAGYCKKMN</sequence>
<dbReference type="EMBL" id="FMUX01000023">
    <property type="protein sequence ID" value="SCY81562.1"/>
    <property type="molecule type" value="Genomic_DNA"/>
</dbReference>
<keyword evidence="3" id="KW-1185">Reference proteome</keyword>
<dbReference type="Proteomes" id="UP000198870">
    <property type="component" value="Unassembled WGS sequence"/>
</dbReference>
<gene>
    <name evidence="2" type="ORF">SAMN05216233_12346</name>
</gene>
<reference evidence="2 3" key="1">
    <citation type="submission" date="2016-10" db="EMBL/GenBank/DDBJ databases">
        <authorList>
            <person name="de Groot N.N."/>
        </authorList>
    </citation>
    <scope>NUCLEOTIDE SEQUENCE [LARGE SCALE GENOMIC DNA]</scope>
    <source>
        <strain evidence="2 3">AA1</strain>
    </source>
</reference>
<protein>
    <submittedName>
        <fullName evidence="2">PilX N-terminal</fullName>
    </submittedName>
</protein>
<feature type="domain" description="Type 4 fimbrial biogenesis protein PilX N-terminal" evidence="1">
    <location>
        <begin position="13"/>
        <end position="61"/>
    </location>
</feature>
<dbReference type="RefSeq" id="WP_092214577.1">
    <property type="nucleotide sequence ID" value="NZ_FMUX01000023.1"/>
</dbReference>
<proteinExistence type="predicted"/>
<organism evidence="2 3">
    <name type="scientific">Desulfoluna spongiiphila</name>
    <dbReference type="NCBI Taxonomy" id="419481"/>
    <lineage>
        <taxon>Bacteria</taxon>
        <taxon>Pseudomonadati</taxon>
        <taxon>Thermodesulfobacteriota</taxon>
        <taxon>Desulfobacteria</taxon>
        <taxon>Desulfobacterales</taxon>
        <taxon>Desulfolunaceae</taxon>
        <taxon>Desulfoluna</taxon>
    </lineage>
</organism>